<dbReference type="Proteomes" id="UP000054776">
    <property type="component" value="Unassembled WGS sequence"/>
</dbReference>
<evidence type="ECO:0000313" key="1">
    <source>
        <dbReference type="EMBL" id="KRY07957.1"/>
    </source>
</evidence>
<name>A0A0V0Z5Z1_TRISP</name>
<gene>
    <name evidence="1" type="ORF">T01_13399</name>
</gene>
<sequence>MCPNNIEEKLADTQQNYCEGKCNENVNFRTQDYSVPCS</sequence>
<evidence type="ECO:0000313" key="2">
    <source>
        <dbReference type="Proteomes" id="UP000054776"/>
    </source>
</evidence>
<dbReference type="EMBL" id="JYDH01002692">
    <property type="protein sequence ID" value="KRY07957.1"/>
    <property type="molecule type" value="Genomic_DNA"/>
</dbReference>
<reference evidence="1 2" key="1">
    <citation type="submission" date="2015-01" db="EMBL/GenBank/DDBJ databases">
        <title>Evolution of Trichinella species and genotypes.</title>
        <authorList>
            <person name="Korhonen P.K."/>
            <person name="Edoardo P."/>
            <person name="Giuseppe L.R."/>
            <person name="Gasser R.B."/>
        </authorList>
    </citation>
    <scope>NUCLEOTIDE SEQUENCE [LARGE SCALE GENOMIC DNA]</scope>
    <source>
        <strain evidence="1">ISS3</strain>
    </source>
</reference>
<proteinExistence type="predicted"/>
<comment type="caution">
    <text evidence="1">The sequence shown here is derived from an EMBL/GenBank/DDBJ whole genome shotgun (WGS) entry which is preliminary data.</text>
</comment>
<keyword evidence="2" id="KW-1185">Reference proteome</keyword>
<organism evidence="1 2">
    <name type="scientific">Trichinella spiralis</name>
    <name type="common">Trichina worm</name>
    <dbReference type="NCBI Taxonomy" id="6334"/>
    <lineage>
        <taxon>Eukaryota</taxon>
        <taxon>Metazoa</taxon>
        <taxon>Ecdysozoa</taxon>
        <taxon>Nematoda</taxon>
        <taxon>Enoplea</taxon>
        <taxon>Dorylaimia</taxon>
        <taxon>Trichinellida</taxon>
        <taxon>Trichinellidae</taxon>
        <taxon>Trichinella</taxon>
    </lineage>
</organism>
<protein>
    <submittedName>
        <fullName evidence="1">Uncharacterized protein</fullName>
    </submittedName>
</protein>
<dbReference type="AlphaFoldDB" id="A0A0V0Z5Z1"/>
<accession>A0A0V0Z5Z1</accession>
<dbReference type="InParanoid" id="A0A0V0Z5Z1"/>